<keyword evidence="3" id="KW-1185">Reference proteome</keyword>
<dbReference type="Proteomes" id="UP001419268">
    <property type="component" value="Unassembled WGS sequence"/>
</dbReference>
<sequence length="199" mass="21911">MKSSLCYSSWLCTRSNIRMTSPSNKVNKPHLHRVVEIAHPTGRQRATALSAPLPRRRRCSPLPRRRRRRRLAGVTAGAAERRRCRAPPAPLVRPHVRSCSVSWPLSAPLSHCRTESRRPPLDLEPWSLAAGWLPQPSKSLVSPSCRASLPSHGCWDATAARAAVLSPPLAECCRALPAGAAGRLRDLRRAHCSPDLLSL</sequence>
<evidence type="ECO:0000256" key="1">
    <source>
        <dbReference type="SAM" id="MobiDB-lite"/>
    </source>
</evidence>
<name>A0AAP0KDJ8_9MAGN</name>
<organism evidence="2 3">
    <name type="scientific">Stephania cephalantha</name>
    <dbReference type="NCBI Taxonomy" id="152367"/>
    <lineage>
        <taxon>Eukaryota</taxon>
        <taxon>Viridiplantae</taxon>
        <taxon>Streptophyta</taxon>
        <taxon>Embryophyta</taxon>
        <taxon>Tracheophyta</taxon>
        <taxon>Spermatophyta</taxon>
        <taxon>Magnoliopsida</taxon>
        <taxon>Ranunculales</taxon>
        <taxon>Menispermaceae</taxon>
        <taxon>Menispermoideae</taxon>
        <taxon>Cissampelideae</taxon>
        <taxon>Stephania</taxon>
    </lineage>
</organism>
<dbReference type="EMBL" id="JBBNAG010000003">
    <property type="protein sequence ID" value="KAK9149220.1"/>
    <property type="molecule type" value="Genomic_DNA"/>
</dbReference>
<evidence type="ECO:0000313" key="2">
    <source>
        <dbReference type="EMBL" id="KAK9149220.1"/>
    </source>
</evidence>
<reference evidence="2 3" key="1">
    <citation type="submission" date="2024-01" db="EMBL/GenBank/DDBJ databases">
        <title>Genome assemblies of Stephania.</title>
        <authorList>
            <person name="Yang L."/>
        </authorList>
    </citation>
    <scope>NUCLEOTIDE SEQUENCE [LARGE SCALE GENOMIC DNA]</scope>
    <source>
        <strain evidence="2">JXDWG</strain>
        <tissue evidence="2">Leaf</tissue>
    </source>
</reference>
<proteinExistence type="predicted"/>
<feature type="region of interest" description="Disordered" evidence="1">
    <location>
        <begin position="55"/>
        <end position="79"/>
    </location>
</feature>
<protein>
    <submittedName>
        <fullName evidence="2">Uncharacterized protein</fullName>
    </submittedName>
</protein>
<evidence type="ECO:0000313" key="3">
    <source>
        <dbReference type="Proteomes" id="UP001419268"/>
    </source>
</evidence>
<gene>
    <name evidence="2" type="ORF">Scep_007977</name>
</gene>
<feature type="compositionally biased region" description="Basic residues" evidence="1">
    <location>
        <begin position="55"/>
        <end position="71"/>
    </location>
</feature>
<comment type="caution">
    <text evidence="2">The sequence shown here is derived from an EMBL/GenBank/DDBJ whole genome shotgun (WGS) entry which is preliminary data.</text>
</comment>
<accession>A0AAP0KDJ8</accession>
<dbReference type="AlphaFoldDB" id="A0AAP0KDJ8"/>